<keyword evidence="8" id="KW-0472">Membrane</keyword>
<keyword evidence="4" id="KW-0808">Transferase</keyword>
<evidence type="ECO:0000256" key="7">
    <source>
        <dbReference type="ARBA" id="ARBA00022840"/>
    </source>
</evidence>
<dbReference type="SMART" id="SM00387">
    <property type="entry name" value="HATPase_c"/>
    <property type="match status" value="1"/>
</dbReference>
<evidence type="ECO:0000256" key="1">
    <source>
        <dbReference type="ARBA" id="ARBA00000085"/>
    </source>
</evidence>
<dbReference type="PANTHER" id="PTHR41523:SF8">
    <property type="entry name" value="ETHYLENE RESPONSE SENSOR PROTEIN"/>
    <property type="match status" value="1"/>
</dbReference>
<reference evidence="10 11" key="1">
    <citation type="submission" date="2017-05" db="EMBL/GenBank/DDBJ databases">
        <authorList>
            <person name="Varghese N."/>
            <person name="Submissions S."/>
        </authorList>
    </citation>
    <scope>NUCLEOTIDE SEQUENCE [LARGE SCALE GENOMIC DNA]</scope>
    <source>
        <strain evidence="10 11">DSM 19036</strain>
    </source>
</reference>
<evidence type="ECO:0000256" key="3">
    <source>
        <dbReference type="ARBA" id="ARBA00022553"/>
    </source>
</evidence>
<feature type="transmembrane region" description="Helical" evidence="8">
    <location>
        <begin position="581"/>
        <end position="602"/>
    </location>
</feature>
<dbReference type="InterPro" id="IPR011495">
    <property type="entry name" value="Sig_transdc_His_kin_sub2_dim/P"/>
</dbReference>
<gene>
    <name evidence="10" type="ORF">SAMN06265348_102270</name>
</gene>
<dbReference type="AlphaFoldDB" id="A0A521BFS8"/>
<comment type="catalytic activity">
    <reaction evidence="1">
        <text>ATP + protein L-histidine = ADP + protein N-phospho-L-histidine.</text>
        <dbReference type="EC" id="2.7.13.3"/>
    </reaction>
</comment>
<evidence type="ECO:0000259" key="9">
    <source>
        <dbReference type="SMART" id="SM00387"/>
    </source>
</evidence>
<accession>A0A521BFS8</accession>
<dbReference type="InterPro" id="IPR003594">
    <property type="entry name" value="HATPase_dom"/>
</dbReference>
<name>A0A521BFS8_9SPHI</name>
<sequence length="850" mass="98222">MRCNTYFVRLINKLVIFAVMRRFVFLFSFTFIFLISHHVLASKEQQYSLSDLKAMLHQKHTLRYRLILNLRISDFYFYSKVNNEKNLDSALYYAREAYAIKRANPGLDPQGWSKVNIAKFLIRKKQMGAAKAMLADGDVNFRKNLLMSIGRYYLFKAGEEKKDLDSAEFLLKGSIKLSRLVHDIFTEQLNELYLITVKLERGDRIGTRQMYTALAKECLTKNNLDGAAEAYSTMGDHFMFSETKEKLSAYYKAMELFRMNGQGVEQMNMLRAIAEITFHEGKLAVAEKQLLTVLRWYRNNHYKNAQDIHSQLSNSYRFKGDLVNALFYALEAVKSAQLTEGDEAEGVYFSGLAQIYNEMGDDRNSVLWYKKTLESLKHKKSEFLYVNLKDLSDYLIKEGKSADVIKLLDSIHNPKNSTPLENEIVAAIKGNCYNYQKNYPLAEKYYLEMLKWEQQARLHTFSSSDSYHILASFYITVGNYSRAEYYLQRILSMPAGTYPLSRVKDVYLQLYRADSARNDLSSALLHYKMYKSINDTIFNKDKENQIQELLIKYGADKKEADNQLLRKESLIQRDELRKADLIAKITISGTLALLLIMVLLYIQFKNRKQANLMLVRHQQEITSKNISMQELIDRQVKLLSEKEWLLKEIHHRVKNNLQVVMSLLNAQVNYTDNAVAVSAIRDSQNRMHSISLIHEKIFQSETVASIDIRSYIIDLMKFLCDSFHFNQRINFEFIIPLVQFDIVQAMPLGLIINEAMTNIIKYAFPNNENGKVTVELRPLGSDYYNFIISDNGIGLPDEFDFEQSNTLGMVLMQGLSQQIDGEISIRSENGVQVSVKFLLIKPGADLYAGG</sequence>
<evidence type="ECO:0000256" key="6">
    <source>
        <dbReference type="ARBA" id="ARBA00022777"/>
    </source>
</evidence>
<keyword evidence="11" id="KW-1185">Reference proteome</keyword>
<evidence type="ECO:0000256" key="8">
    <source>
        <dbReference type="SAM" id="Phobius"/>
    </source>
</evidence>
<evidence type="ECO:0000256" key="4">
    <source>
        <dbReference type="ARBA" id="ARBA00022679"/>
    </source>
</evidence>
<dbReference type="InterPro" id="IPR011990">
    <property type="entry name" value="TPR-like_helical_dom_sf"/>
</dbReference>
<dbReference type="InterPro" id="IPR036890">
    <property type="entry name" value="HATPase_C_sf"/>
</dbReference>
<keyword evidence="8" id="KW-0812">Transmembrane</keyword>
<dbReference type="Pfam" id="PF02518">
    <property type="entry name" value="HATPase_c"/>
    <property type="match status" value="1"/>
</dbReference>
<dbReference type="EMBL" id="FXTN01000002">
    <property type="protein sequence ID" value="SMO45945.1"/>
    <property type="molecule type" value="Genomic_DNA"/>
</dbReference>
<keyword evidence="6 10" id="KW-0418">Kinase</keyword>
<evidence type="ECO:0000313" key="10">
    <source>
        <dbReference type="EMBL" id="SMO45945.1"/>
    </source>
</evidence>
<dbReference type="SUPFAM" id="SSF55874">
    <property type="entry name" value="ATPase domain of HSP90 chaperone/DNA topoisomerase II/histidine kinase"/>
    <property type="match status" value="1"/>
</dbReference>
<feature type="domain" description="Histidine kinase/HSP90-like ATPase" evidence="9">
    <location>
        <begin position="743"/>
        <end position="841"/>
    </location>
</feature>
<dbReference type="Gene3D" id="3.30.450.20">
    <property type="entry name" value="PAS domain"/>
    <property type="match status" value="1"/>
</dbReference>
<dbReference type="GO" id="GO:0005524">
    <property type="term" value="F:ATP binding"/>
    <property type="evidence" value="ECO:0007669"/>
    <property type="project" value="UniProtKB-KW"/>
</dbReference>
<dbReference type="Proteomes" id="UP000320300">
    <property type="component" value="Unassembled WGS sequence"/>
</dbReference>
<keyword evidence="5" id="KW-0547">Nucleotide-binding</keyword>
<keyword evidence="3" id="KW-0597">Phosphoprotein</keyword>
<keyword evidence="8" id="KW-1133">Transmembrane helix</keyword>
<dbReference type="PANTHER" id="PTHR41523">
    <property type="entry name" value="TWO-COMPONENT SYSTEM SENSOR PROTEIN"/>
    <property type="match status" value="1"/>
</dbReference>
<dbReference type="Pfam" id="PF07568">
    <property type="entry name" value="HisKA_2"/>
    <property type="match status" value="1"/>
</dbReference>
<dbReference type="GO" id="GO:0004673">
    <property type="term" value="F:protein histidine kinase activity"/>
    <property type="evidence" value="ECO:0007669"/>
    <property type="project" value="UniProtKB-EC"/>
</dbReference>
<organism evidence="10 11">
    <name type="scientific">Pedobacter westerhofensis</name>
    <dbReference type="NCBI Taxonomy" id="425512"/>
    <lineage>
        <taxon>Bacteria</taxon>
        <taxon>Pseudomonadati</taxon>
        <taxon>Bacteroidota</taxon>
        <taxon>Sphingobacteriia</taxon>
        <taxon>Sphingobacteriales</taxon>
        <taxon>Sphingobacteriaceae</taxon>
        <taxon>Pedobacter</taxon>
    </lineage>
</organism>
<proteinExistence type="predicted"/>
<protein>
    <recommendedName>
        <fullName evidence="2">histidine kinase</fullName>
        <ecNumber evidence="2">2.7.13.3</ecNumber>
    </recommendedName>
</protein>
<keyword evidence="7" id="KW-0067">ATP-binding</keyword>
<dbReference type="EC" id="2.7.13.3" evidence="2"/>
<evidence type="ECO:0000256" key="5">
    <source>
        <dbReference type="ARBA" id="ARBA00022741"/>
    </source>
</evidence>
<dbReference type="SUPFAM" id="SSF48452">
    <property type="entry name" value="TPR-like"/>
    <property type="match status" value="1"/>
</dbReference>
<dbReference type="Gene3D" id="1.25.40.10">
    <property type="entry name" value="Tetratricopeptide repeat domain"/>
    <property type="match status" value="2"/>
</dbReference>
<dbReference type="Gene3D" id="3.30.565.10">
    <property type="entry name" value="Histidine kinase-like ATPase, C-terminal domain"/>
    <property type="match status" value="1"/>
</dbReference>
<evidence type="ECO:0000313" key="11">
    <source>
        <dbReference type="Proteomes" id="UP000320300"/>
    </source>
</evidence>
<evidence type="ECO:0000256" key="2">
    <source>
        <dbReference type="ARBA" id="ARBA00012438"/>
    </source>
</evidence>